<dbReference type="SUPFAM" id="SSF57716">
    <property type="entry name" value="Glucocorticoid receptor-like (DNA-binding domain)"/>
    <property type="match status" value="1"/>
</dbReference>
<dbReference type="RefSeq" id="XP_033393228.1">
    <property type="nucleotide sequence ID" value="XM_033542511.1"/>
</dbReference>
<name>A0A6A6B2C2_9PEZI</name>
<feature type="domain" description="LIM zinc-binding" evidence="6">
    <location>
        <begin position="595"/>
        <end position="658"/>
    </location>
</feature>
<dbReference type="Proteomes" id="UP000799438">
    <property type="component" value="Unassembled WGS sequence"/>
</dbReference>
<feature type="compositionally biased region" description="Polar residues" evidence="5">
    <location>
        <begin position="547"/>
        <end position="558"/>
    </location>
</feature>
<organism evidence="7 8">
    <name type="scientific">Aplosporella prunicola CBS 121167</name>
    <dbReference type="NCBI Taxonomy" id="1176127"/>
    <lineage>
        <taxon>Eukaryota</taxon>
        <taxon>Fungi</taxon>
        <taxon>Dikarya</taxon>
        <taxon>Ascomycota</taxon>
        <taxon>Pezizomycotina</taxon>
        <taxon>Dothideomycetes</taxon>
        <taxon>Dothideomycetes incertae sedis</taxon>
        <taxon>Botryosphaeriales</taxon>
        <taxon>Aplosporellaceae</taxon>
        <taxon>Aplosporella</taxon>
    </lineage>
</organism>
<keyword evidence="2 4" id="KW-0862">Zinc</keyword>
<reference evidence="7" key="1">
    <citation type="journal article" date="2020" name="Stud. Mycol.">
        <title>101 Dothideomycetes genomes: a test case for predicting lifestyles and emergence of pathogens.</title>
        <authorList>
            <person name="Haridas S."/>
            <person name="Albert R."/>
            <person name="Binder M."/>
            <person name="Bloem J."/>
            <person name="Labutti K."/>
            <person name="Salamov A."/>
            <person name="Andreopoulos B."/>
            <person name="Baker S."/>
            <person name="Barry K."/>
            <person name="Bills G."/>
            <person name="Bluhm B."/>
            <person name="Cannon C."/>
            <person name="Castanera R."/>
            <person name="Culley D."/>
            <person name="Daum C."/>
            <person name="Ezra D."/>
            <person name="Gonzalez J."/>
            <person name="Henrissat B."/>
            <person name="Kuo A."/>
            <person name="Liang C."/>
            <person name="Lipzen A."/>
            <person name="Lutzoni F."/>
            <person name="Magnuson J."/>
            <person name="Mondo S."/>
            <person name="Nolan M."/>
            <person name="Ohm R."/>
            <person name="Pangilinan J."/>
            <person name="Park H.-J."/>
            <person name="Ramirez L."/>
            <person name="Alfaro M."/>
            <person name="Sun H."/>
            <person name="Tritt A."/>
            <person name="Yoshinaga Y."/>
            <person name="Zwiers L.-H."/>
            <person name="Turgeon B."/>
            <person name="Goodwin S."/>
            <person name="Spatafora J."/>
            <person name="Crous P."/>
            <person name="Grigoriev I."/>
        </authorList>
    </citation>
    <scope>NUCLEOTIDE SEQUENCE</scope>
    <source>
        <strain evidence="7">CBS 121167</strain>
    </source>
</reference>
<feature type="compositionally biased region" description="Polar residues" evidence="5">
    <location>
        <begin position="579"/>
        <end position="595"/>
    </location>
</feature>
<dbReference type="SMART" id="SM00132">
    <property type="entry name" value="LIM"/>
    <property type="match status" value="2"/>
</dbReference>
<dbReference type="CDD" id="cd08368">
    <property type="entry name" value="LIM"/>
    <property type="match status" value="1"/>
</dbReference>
<feature type="compositionally biased region" description="Gly residues" evidence="5">
    <location>
        <begin position="718"/>
        <end position="727"/>
    </location>
</feature>
<dbReference type="EMBL" id="ML995502">
    <property type="protein sequence ID" value="KAF2137513.1"/>
    <property type="molecule type" value="Genomic_DNA"/>
</dbReference>
<keyword evidence="1 4" id="KW-0479">Metal-binding</keyword>
<dbReference type="InterPro" id="IPR001781">
    <property type="entry name" value="Znf_LIM"/>
</dbReference>
<feature type="compositionally biased region" description="Pro residues" evidence="5">
    <location>
        <begin position="560"/>
        <end position="573"/>
    </location>
</feature>
<dbReference type="GO" id="GO:0051371">
    <property type="term" value="F:muscle alpha-actinin binding"/>
    <property type="evidence" value="ECO:0007669"/>
    <property type="project" value="TreeGrafter"/>
</dbReference>
<dbReference type="AlphaFoldDB" id="A0A6A6B2C2"/>
<feature type="compositionally biased region" description="Polar residues" evidence="5">
    <location>
        <begin position="427"/>
        <end position="445"/>
    </location>
</feature>
<evidence type="ECO:0000256" key="5">
    <source>
        <dbReference type="SAM" id="MobiDB-lite"/>
    </source>
</evidence>
<feature type="compositionally biased region" description="Basic and acidic residues" evidence="5">
    <location>
        <begin position="298"/>
        <end position="307"/>
    </location>
</feature>
<dbReference type="PANTHER" id="PTHR24214">
    <property type="entry name" value="PDZ AND LIM DOMAIN PROTEIN ZASP"/>
    <property type="match status" value="1"/>
</dbReference>
<feature type="compositionally biased region" description="Polar residues" evidence="5">
    <location>
        <begin position="380"/>
        <end position="393"/>
    </location>
</feature>
<proteinExistence type="predicted"/>
<dbReference type="GO" id="GO:0030036">
    <property type="term" value="P:actin cytoskeleton organization"/>
    <property type="evidence" value="ECO:0007669"/>
    <property type="project" value="TreeGrafter"/>
</dbReference>
<dbReference type="GO" id="GO:0031941">
    <property type="term" value="C:filamentous actin"/>
    <property type="evidence" value="ECO:0007669"/>
    <property type="project" value="TreeGrafter"/>
</dbReference>
<dbReference type="GO" id="GO:0003779">
    <property type="term" value="F:actin binding"/>
    <property type="evidence" value="ECO:0007669"/>
    <property type="project" value="TreeGrafter"/>
</dbReference>
<keyword evidence="3 4" id="KW-0440">LIM domain</keyword>
<protein>
    <recommendedName>
        <fullName evidence="6">LIM zinc-binding domain-containing protein</fullName>
    </recommendedName>
</protein>
<feature type="region of interest" description="Disordered" evidence="5">
    <location>
        <begin position="718"/>
        <end position="738"/>
    </location>
</feature>
<evidence type="ECO:0000256" key="3">
    <source>
        <dbReference type="ARBA" id="ARBA00023038"/>
    </source>
</evidence>
<feature type="compositionally biased region" description="Low complexity" evidence="5">
    <location>
        <begin position="409"/>
        <end position="421"/>
    </location>
</feature>
<feature type="region of interest" description="Disordered" evidence="5">
    <location>
        <begin position="35"/>
        <end position="599"/>
    </location>
</feature>
<evidence type="ECO:0000313" key="7">
    <source>
        <dbReference type="EMBL" id="KAF2137513.1"/>
    </source>
</evidence>
<gene>
    <name evidence="7" type="ORF">K452DRAFT_301903</name>
</gene>
<dbReference type="InterPro" id="IPR050604">
    <property type="entry name" value="PDZ-LIM_domain"/>
</dbReference>
<feature type="compositionally biased region" description="Low complexity" evidence="5">
    <location>
        <begin position="66"/>
        <end position="80"/>
    </location>
</feature>
<dbReference type="GO" id="GO:0001725">
    <property type="term" value="C:stress fiber"/>
    <property type="evidence" value="ECO:0007669"/>
    <property type="project" value="TreeGrafter"/>
</dbReference>
<keyword evidence="8" id="KW-1185">Reference proteome</keyword>
<evidence type="ECO:0000256" key="4">
    <source>
        <dbReference type="PROSITE-ProRule" id="PRU00125"/>
    </source>
</evidence>
<dbReference type="Gene3D" id="2.10.110.10">
    <property type="entry name" value="Cysteine Rich Protein"/>
    <property type="match status" value="2"/>
</dbReference>
<dbReference type="GO" id="GO:0046872">
    <property type="term" value="F:metal ion binding"/>
    <property type="evidence" value="ECO:0007669"/>
    <property type="project" value="UniProtKB-KW"/>
</dbReference>
<dbReference type="Pfam" id="PF00412">
    <property type="entry name" value="LIM"/>
    <property type="match status" value="2"/>
</dbReference>
<feature type="compositionally biased region" description="Low complexity" evidence="5">
    <location>
        <begin position="106"/>
        <end position="117"/>
    </location>
</feature>
<evidence type="ECO:0000256" key="2">
    <source>
        <dbReference type="ARBA" id="ARBA00022833"/>
    </source>
</evidence>
<dbReference type="GO" id="GO:0030695">
    <property type="term" value="F:GTPase regulator activity"/>
    <property type="evidence" value="ECO:0007669"/>
    <property type="project" value="UniProtKB-ARBA"/>
</dbReference>
<dbReference type="PANTHER" id="PTHR24214:SF62">
    <property type="entry name" value="LEUPAXIN"/>
    <property type="match status" value="1"/>
</dbReference>
<evidence type="ECO:0000313" key="8">
    <source>
        <dbReference type="Proteomes" id="UP000799438"/>
    </source>
</evidence>
<evidence type="ECO:0000256" key="1">
    <source>
        <dbReference type="ARBA" id="ARBA00022723"/>
    </source>
</evidence>
<dbReference type="PROSITE" id="PS50023">
    <property type="entry name" value="LIM_DOMAIN_2"/>
    <property type="match status" value="2"/>
</dbReference>
<dbReference type="FunFam" id="2.10.110.10:FF:000105">
    <property type="entry name" value="Similar to LIM domain-containing protein"/>
    <property type="match status" value="1"/>
</dbReference>
<feature type="compositionally biased region" description="Polar residues" evidence="5">
    <location>
        <begin position="245"/>
        <end position="259"/>
    </location>
</feature>
<sequence>MADTSARPISFLPSIKCSDCGVEIEISKMGDHVCGTQASAAPVPPPQAPRNKSTKSFFDKAASLTSSMRGSGGLLKSSRSAQQPPRIDTGAANKPFLGVDTSTPVASSNYSKSAASSDIRSKSPQQSYRPPSHELFTKDGGVQQEDFSPEEPRPLPSHNYPESNPLFAPRSPRPDGGNSVMERMNGLTSGPFDARPKSPFGARPKSPFDLRPKTPQAEPVEDEKSAHKRTTTLNSFKNHSRTRTSSRASNMTQERPGTQHSDKSRSSVRSNGPSGLPENPKKPGPPPRPARPGTVDTFLEKLQEEGNHATLAGVSSTFMVQRKESLGGARNPSVSLPRRPSESGPQHIPQKPSVPRVDTLPEPPQPAQENAKRFPRRTSSRSNISFKNDTQNAPPLPGPAAEFRLRNLSHAPSESASSEDSSGFDGRSNSGRSTPPTSAGSSPNKDSYVPQWDRPAHERKASRKVSSAGFDGRSDALRSLNSNSRTPTETHRKNSSVSRPANPQYVYEAFRPPPAMPAVGEPPESPMDPAIQRGLFNPYRPPEMTATEIQSVGDNSSNAPPMPPVPAEAPPLARPRDASVSSGKRPGTSNGQSKGSCRGCNEPIIGKSVKAADGRLTGRWHKQCFVCRTCASPFATADFYVHENHPYCAQHYHQLNGSLCRACNTGIEGAYLETERRQKFHPRCFNCRTCRMPLRDDYFEVGGIPYCERHAWHAARGPGPGGRGMGLGPPRQNPERRRTRLMMMAPMGPQY</sequence>
<dbReference type="CDD" id="cd09397">
    <property type="entry name" value="LIM1_UF1"/>
    <property type="match status" value="1"/>
</dbReference>
<evidence type="ECO:0000259" key="6">
    <source>
        <dbReference type="PROSITE" id="PS50023"/>
    </source>
</evidence>
<dbReference type="GeneID" id="54300008"/>
<dbReference type="OrthoDB" id="1112565at2759"/>
<dbReference type="PROSITE" id="PS00478">
    <property type="entry name" value="LIM_DOMAIN_1"/>
    <property type="match status" value="1"/>
</dbReference>
<accession>A0A6A6B2C2</accession>
<feature type="domain" description="LIM zinc-binding" evidence="6">
    <location>
        <begin position="659"/>
        <end position="718"/>
    </location>
</feature>